<dbReference type="Proteomes" id="UP000887574">
    <property type="component" value="Unplaced"/>
</dbReference>
<name>A0A915DLI1_9BILA</name>
<reference evidence="2" key="1">
    <citation type="submission" date="2022-11" db="UniProtKB">
        <authorList>
            <consortium name="WormBaseParasite"/>
        </authorList>
    </citation>
    <scope>IDENTIFICATION</scope>
</reference>
<evidence type="ECO:0000313" key="2">
    <source>
        <dbReference type="WBParaSite" id="jg20628"/>
    </source>
</evidence>
<evidence type="ECO:0000313" key="1">
    <source>
        <dbReference type="Proteomes" id="UP000887574"/>
    </source>
</evidence>
<sequence>MKKRTEAEKTVTISCCYGYIKAIYRSLEKLKLKNHGVQRSTEINNWKLNQLYFEEAQPFIRRSLLARNTRNIRREAKQEPSNPRNLQELVVIPNSTNFLTDEFRKYDDWDGEGRVLIFSSDKWLDYLEQVPR</sequence>
<accession>A0A915DLI1</accession>
<dbReference type="AlphaFoldDB" id="A0A915DLI1"/>
<dbReference type="WBParaSite" id="jg20628">
    <property type="protein sequence ID" value="jg20628"/>
    <property type="gene ID" value="jg20628"/>
</dbReference>
<protein>
    <submittedName>
        <fullName evidence="2">Uncharacterized protein</fullName>
    </submittedName>
</protein>
<keyword evidence="1" id="KW-1185">Reference proteome</keyword>
<organism evidence="1 2">
    <name type="scientific">Ditylenchus dipsaci</name>
    <dbReference type="NCBI Taxonomy" id="166011"/>
    <lineage>
        <taxon>Eukaryota</taxon>
        <taxon>Metazoa</taxon>
        <taxon>Ecdysozoa</taxon>
        <taxon>Nematoda</taxon>
        <taxon>Chromadorea</taxon>
        <taxon>Rhabditida</taxon>
        <taxon>Tylenchina</taxon>
        <taxon>Tylenchomorpha</taxon>
        <taxon>Sphaerularioidea</taxon>
        <taxon>Anguinidae</taxon>
        <taxon>Anguininae</taxon>
        <taxon>Ditylenchus</taxon>
    </lineage>
</organism>
<proteinExistence type="predicted"/>